<evidence type="ECO:0000313" key="3">
    <source>
        <dbReference type="Proteomes" id="UP000593875"/>
    </source>
</evidence>
<dbReference type="AlphaFoldDB" id="A0A7L9U684"/>
<evidence type="ECO:0000313" key="2">
    <source>
        <dbReference type="EMBL" id="QOL50498.1"/>
    </source>
</evidence>
<protein>
    <submittedName>
        <fullName evidence="2">Uncharacterized protein</fullName>
    </submittedName>
</protein>
<sequence>MRIFKAKHAINYAAMKPQNKLRVANVLMGLGLVPLLIGSCWMFSTLAGIDYQKQSQIGLAFLAIGKVVFAYVFALIVSGSSAIWSAAVEKGNAGPGVGSSRTMRILVAMVLVVPLVLTSLARI</sequence>
<keyword evidence="1" id="KW-1133">Transmembrane helix</keyword>
<reference evidence="2 3" key="1">
    <citation type="submission" date="2020-10" db="EMBL/GenBank/DDBJ databases">
        <title>Genome sequencing of Massilia sp. LPB0304.</title>
        <authorList>
            <person name="Kim J."/>
        </authorList>
    </citation>
    <scope>NUCLEOTIDE SEQUENCE [LARGE SCALE GENOMIC DNA]</scope>
    <source>
        <strain evidence="2 3">LPB0304</strain>
    </source>
</reference>
<accession>A0A7L9U684</accession>
<dbReference type="Proteomes" id="UP000593875">
    <property type="component" value="Chromosome"/>
</dbReference>
<feature type="transmembrane region" description="Helical" evidence="1">
    <location>
        <begin position="26"/>
        <end position="47"/>
    </location>
</feature>
<organism evidence="2 3">
    <name type="scientific">Massilia litorea</name>
    <dbReference type="NCBI Taxonomy" id="2769491"/>
    <lineage>
        <taxon>Bacteria</taxon>
        <taxon>Pseudomonadati</taxon>
        <taxon>Pseudomonadota</taxon>
        <taxon>Betaproteobacteria</taxon>
        <taxon>Burkholderiales</taxon>
        <taxon>Oxalobacteraceae</taxon>
        <taxon>Telluria group</taxon>
        <taxon>Massilia</taxon>
    </lineage>
</organism>
<proteinExistence type="predicted"/>
<dbReference type="KEGG" id="mlir:LPB04_04080"/>
<keyword evidence="1" id="KW-0472">Membrane</keyword>
<name>A0A7L9U684_9BURK</name>
<dbReference type="EMBL" id="CP062941">
    <property type="protein sequence ID" value="QOL50498.1"/>
    <property type="molecule type" value="Genomic_DNA"/>
</dbReference>
<keyword evidence="3" id="KW-1185">Reference proteome</keyword>
<keyword evidence="1" id="KW-0812">Transmembrane</keyword>
<dbReference type="RefSeq" id="WP_193687488.1">
    <property type="nucleotide sequence ID" value="NZ_CP062941.1"/>
</dbReference>
<feature type="transmembrane region" description="Helical" evidence="1">
    <location>
        <begin position="59"/>
        <end position="83"/>
    </location>
</feature>
<evidence type="ECO:0000256" key="1">
    <source>
        <dbReference type="SAM" id="Phobius"/>
    </source>
</evidence>
<gene>
    <name evidence="2" type="ORF">LPB04_04080</name>
</gene>